<sequence length="298" mass="33553">MTIPVVPRKGSLVSVRVRDEGKKTNPLGIGAGTGTPTSGPALPCPIAIPIWMVNTNVTLMWRMRDSLAGSWLHFLACLACAGACAIEAPPLACAGACSAWAYMTAHVDQFWALVRAGVSNPRKRSTELEVETFSFDTGEWKVSTILCTSTFTLAVANRPVDKIIYWKYLRSLLVAYNPTKKCVDLIELPLDAQNVVCWGDLFGLSKGVIQYARHNNCYLEVWVLKNAQWERTHKLSFARMFRQHGRNEYKGLSMKAFHPFDSRRIMFTWHGRPLWFDLESRKVDIVSHHPICNQLLSL</sequence>
<protein>
    <recommendedName>
        <fullName evidence="1">F-box protein At3g26010-like beta-propeller domain-containing protein</fullName>
    </recommendedName>
</protein>
<organism evidence="2 3">
    <name type="scientific">Actinidia rufa</name>
    <dbReference type="NCBI Taxonomy" id="165716"/>
    <lineage>
        <taxon>Eukaryota</taxon>
        <taxon>Viridiplantae</taxon>
        <taxon>Streptophyta</taxon>
        <taxon>Embryophyta</taxon>
        <taxon>Tracheophyta</taxon>
        <taxon>Spermatophyta</taxon>
        <taxon>Magnoliopsida</taxon>
        <taxon>eudicotyledons</taxon>
        <taxon>Gunneridae</taxon>
        <taxon>Pentapetalae</taxon>
        <taxon>asterids</taxon>
        <taxon>Ericales</taxon>
        <taxon>Actinidiaceae</taxon>
        <taxon>Actinidia</taxon>
    </lineage>
</organism>
<dbReference type="AlphaFoldDB" id="A0A7J0F2X9"/>
<reference evidence="2 3" key="1">
    <citation type="submission" date="2019-07" db="EMBL/GenBank/DDBJ databases">
        <title>De Novo Assembly of kiwifruit Actinidia rufa.</title>
        <authorList>
            <person name="Sugita-Konishi S."/>
            <person name="Sato K."/>
            <person name="Mori E."/>
            <person name="Abe Y."/>
            <person name="Kisaki G."/>
            <person name="Hamano K."/>
            <person name="Suezawa K."/>
            <person name="Otani M."/>
            <person name="Fukuda T."/>
            <person name="Manabe T."/>
            <person name="Gomi K."/>
            <person name="Tabuchi M."/>
            <person name="Akimitsu K."/>
            <person name="Kataoka I."/>
        </authorList>
    </citation>
    <scope>NUCLEOTIDE SEQUENCE [LARGE SCALE GENOMIC DNA]</scope>
    <source>
        <strain evidence="3">cv. Fuchu</strain>
    </source>
</reference>
<dbReference type="PANTHER" id="PTHR35546:SF130">
    <property type="entry name" value="EXPRESSED PROTEIN"/>
    <property type="match status" value="1"/>
</dbReference>
<dbReference type="Pfam" id="PF24750">
    <property type="entry name" value="b-prop_At3g26010-like"/>
    <property type="match status" value="1"/>
</dbReference>
<accession>A0A7J0F2X9</accession>
<dbReference type="InterPro" id="IPR055290">
    <property type="entry name" value="At3g26010-like"/>
</dbReference>
<comment type="caution">
    <text evidence="2">The sequence shown here is derived from an EMBL/GenBank/DDBJ whole genome shotgun (WGS) entry which is preliminary data.</text>
</comment>
<evidence type="ECO:0000313" key="2">
    <source>
        <dbReference type="EMBL" id="GFY93048.1"/>
    </source>
</evidence>
<feature type="domain" description="F-box protein At3g26010-like beta-propeller" evidence="1">
    <location>
        <begin position="113"/>
        <end position="270"/>
    </location>
</feature>
<dbReference type="PANTHER" id="PTHR35546">
    <property type="entry name" value="F-BOX PROTEIN INTERACTION DOMAIN PROTEIN-RELATED"/>
    <property type="match status" value="1"/>
</dbReference>
<dbReference type="InterPro" id="IPR056592">
    <property type="entry name" value="Beta-prop_At3g26010-like"/>
</dbReference>
<keyword evidence="3" id="KW-1185">Reference proteome</keyword>
<dbReference type="EMBL" id="BJWL01000008">
    <property type="protein sequence ID" value="GFY93048.1"/>
    <property type="molecule type" value="Genomic_DNA"/>
</dbReference>
<evidence type="ECO:0000313" key="3">
    <source>
        <dbReference type="Proteomes" id="UP000585474"/>
    </source>
</evidence>
<name>A0A7J0F2X9_9ERIC</name>
<dbReference type="Proteomes" id="UP000585474">
    <property type="component" value="Unassembled WGS sequence"/>
</dbReference>
<proteinExistence type="predicted"/>
<evidence type="ECO:0000259" key="1">
    <source>
        <dbReference type="Pfam" id="PF24750"/>
    </source>
</evidence>
<gene>
    <name evidence="2" type="ORF">Acr_08g0014440</name>
</gene>